<reference evidence="14 15" key="1">
    <citation type="submission" date="2018-05" db="EMBL/GenBank/DDBJ databases">
        <title>Rhodoferax soyangensis sp.nov., isolated from an oligotrophic freshwater lake.</title>
        <authorList>
            <person name="Park M."/>
        </authorList>
    </citation>
    <scope>NUCLEOTIDE SEQUENCE [LARGE SCALE GENOMIC DNA]</scope>
    <source>
        <strain evidence="14 15">IMCC26218</strain>
    </source>
</reference>
<dbReference type="PANTHER" id="PTHR24221">
    <property type="entry name" value="ATP-BINDING CASSETTE SUB-FAMILY B"/>
    <property type="match status" value="1"/>
</dbReference>
<evidence type="ECO:0000313" key="15">
    <source>
        <dbReference type="Proteomes" id="UP000260665"/>
    </source>
</evidence>
<dbReference type="PROSITE" id="PS50893">
    <property type="entry name" value="ABC_TRANSPORTER_2"/>
    <property type="match status" value="1"/>
</dbReference>
<dbReference type="Gene3D" id="3.40.50.300">
    <property type="entry name" value="P-loop containing nucleotide triphosphate hydrolases"/>
    <property type="match status" value="1"/>
</dbReference>
<feature type="transmembrane region" description="Helical" evidence="10">
    <location>
        <begin position="324"/>
        <end position="348"/>
    </location>
</feature>
<dbReference type="SMART" id="SM00382">
    <property type="entry name" value="AAA"/>
    <property type="match status" value="1"/>
</dbReference>
<dbReference type="InterPro" id="IPR011527">
    <property type="entry name" value="ABC1_TM_dom"/>
</dbReference>
<evidence type="ECO:0000259" key="12">
    <source>
        <dbReference type="PROSITE" id="PS50929"/>
    </source>
</evidence>
<keyword evidence="5" id="KW-0067">ATP-binding</keyword>
<feature type="transmembrane region" description="Helical" evidence="10">
    <location>
        <begin position="436"/>
        <end position="457"/>
    </location>
</feature>
<feature type="domain" description="ABC transmembrane type-1" evidence="12">
    <location>
        <begin position="324"/>
        <end position="579"/>
    </location>
</feature>
<keyword evidence="2" id="KW-1003">Cell membrane</keyword>
<evidence type="ECO:0000259" key="13">
    <source>
        <dbReference type="PROSITE" id="PS50990"/>
    </source>
</evidence>
<dbReference type="PANTHER" id="PTHR24221:SF654">
    <property type="entry name" value="ATP-BINDING CASSETTE SUB-FAMILY B MEMBER 6"/>
    <property type="match status" value="1"/>
</dbReference>
<comment type="caution">
    <text evidence="14">The sequence shown here is derived from an EMBL/GenBank/DDBJ whole genome shotgun (WGS) entry which is preliminary data.</text>
</comment>
<sequence>MSTAQTGTQRRRWLVPEVVQTSAMDCGPAALKCLLEGFGVPVSYGRLREACQTDVDGTSIDTIEVVAGQLGLQAEQVMLPLDHVFLPETQALPAMVVVRHKDGSTHFVVVWSRHGQWLQLMDPAVGRRWVTVQRFAEEVFAHQMPVPASGWRAWAASDDFLQPLHSRLRKLGASAAEARLLQQEALQDPLWFGPAALDASVRLVQSVVDAGGLRAGAEALRMVGSLYRQTHGSTGDIFHSIPPAYWSVEPAHTDEAGALQLMLHGAVLLKVAGLQTAASEPLTGQGPSLPLPSAELLTALRQKDARPLQAIWGLLRQDGLLGPWLLAGAMAIAAAVVLLEILLFRGLFDIRWALGLPSQRLAAMAGLMVFIVVLMLVEVPILTEAMRYGRHLDVRLRMALLHKLPTLSDRYFQSRPVSDMADRSHSIHLARMVPGFGLQFIQVACDLAFTLVGIALIDQASLPLAGAIALAALLVPALVQPLLNERDLRVRNHAGALHGFNLDALLGLVPIRTHGAERVLRRQHEGLLVEWTRSARGLITLAQGAQALQSLLCLSLVGSLLYLHFERAGSASGADLLLVYWALKLPAIGQTLCHLAQQYPAQRNMLLRLLEPLNTPAPPVAPPLQTPDPAAPAAAPTPGMGIHIQGGKIVAGGHTVLEDIHLHIAPGEHVAIVGASGAGKSTLLGLLLGWHRLSEGHLHIDGAALTDASQQALRHSTAWVDPAIQIWNRSLLDNLHYACDADSAALDRMATVLDQAQLRRVLQHLPEGMQTALGEGGALLSGGEGQRVRLARALMQSGVRLALLDEPFRGLDRPQREALLTQARQWWRTATLLCVTHDVAETLSFARVLVVEDGRIVEDGVPLRLAQSDSRYRALLEAEKQVRQRLWTGANWRRLQLREGQLVDSATVGSSPTPRAAA</sequence>
<dbReference type="Pfam" id="PF00005">
    <property type="entry name" value="ABC_tran"/>
    <property type="match status" value="1"/>
</dbReference>
<protein>
    <submittedName>
        <fullName evidence="14">ABC transporter permease</fullName>
    </submittedName>
</protein>
<dbReference type="GO" id="GO:0005886">
    <property type="term" value="C:plasma membrane"/>
    <property type="evidence" value="ECO:0007669"/>
    <property type="project" value="UniProtKB-SubCell"/>
</dbReference>
<feature type="transmembrane region" description="Helical" evidence="10">
    <location>
        <begin position="464"/>
        <end position="483"/>
    </location>
</feature>
<dbReference type="GO" id="GO:0005524">
    <property type="term" value="F:ATP binding"/>
    <property type="evidence" value="ECO:0007669"/>
    <property type="project" value="UniProtKB-KW"/>
</dbReference>
<evidence type="ECO:0000256" key="3">
    <source>
        <dbReference type="ARBA" id="ARBA00022692"/>
    </source>
</evidence>
<keyword evidence="15" id="KW-1185">Reference proteome</keyword>
<keyword evidence="9" id="KW-0080">Bacteriocin transport</keyword>
<dbReference type="GO" id="GO:0034040">
    <property type="term" value="F:ATPase-coupled lipid transmembrane transporter activity"/>
    <property type="evidence" value="ECO:0007669"/>
    <property type="project" value="TreeGrafter"/>
</dbReference>
<dbReference type="GO" id="GO:0015031">
    <property type="term" value="P:protein transport"/>
    <property type="evidence" value="ECO:0007669"/>
    <property type="project" value="UniProtKB-KW"/>
</dbReference>
<evidence type="ECO:0000256" key="9">
    <source>
        <dbReference type="ARBA" id="ARBA00043264"/>
    </source>
</evidence>
<dbReference type="InterPro" id="IPR039421">
    <property type="entry name" value="Type_1_exporter"/>
</dbReference>
<proteinExistence type="predicted"/>
<dbReference type="EMBL" id="QFZK01000006">
    <property type="protein sequence ID" value="RFO96622.1"/>
    <property type="molecule type" value="Genomic_DNA"/>
</dbReference>
<dbReference type="Gene3D" id="3.90.70.10">
    <property type="entry name" value="Cysteine proteinases"/>
    <property type="match status" value="1"/>
</dbReference>
<dbReference type="InterPro" id="IPR003593">
    <property type="entry name" value="AAA+_ATPase"/>
</dbReference>
<keyword evidence="8 10" id="KW-0472">Membrane</keyword>
<name>A0A3E1RC47_9BURK</name>
<dbReference type="OrthoDB" id="9806127at2"/>
<evidence type="ECO:0000256" key="8">
    <source>
        <dbReference type="ARBA" id="ARBA00023136"/>
    </source>
</evidence>
<feature type="domain" description="Peptidase C39" evidence="13">
    <location>
        <begin position="20"/>
        <end position="146"/>
    </location>
</feature>
<dbReference type="GO" id="GO:0016887">
    <property type="term" value="F:ATP hydrolysis activity"/>
    <property type="evidence" value="ECO:0007669"/>
    <property type="project" value="InterPro"/>
</dbReference>
<dbReference type="InterPro" id="IPR005074">
    <property type="entry name" value="Peptidase_C39"/>
</dbReference>
<dbReference type="GO" id="GO:0043213">
    <property type="term" value="P:bacteriocin transport"/>
    <property type="evidence" value="ECO:0007669"/>
    <property type="project" value="UniProtKB-KW"/>
</dbReference>
<organism evidence="14 15">
    <name type="scientific">Rhodoferax lacus</name>
    <dbReference type="NCBI Taxonomy" id="2184758"/>
    <lineage>
        <taxon>Bacteria</taxon>
        <taxon>Pseudomonadati</taxon>
        <taxon>Pseudomonadota</taxon>
        <taxon>Betaproteobacteria</taxon>
        <taxon>Burkholderiales</taxon>
        <taxon>Comamonadaceae</taxon>
        <taxon>Rhodoferax</taxon>
    </lineage>
</organism>
<dbReference type="InterPro" id="IPR036640">
    <property type="entry name" value="ABC1_TM_sf"/>
</dbReference>
<feature type="transmembrane region" description="Helical" evidence="10">
    <location>
        <begin position="360"/>
        <end position="382"/>
    </location>
</feature>
<evidence type="ECO:0000256" key="7">
    <source>
        <dbReference type="ARBA" id="ARBA00022989"/>
    </source>
</evidence>
<evidence type="ECO:0000259" key="11">
    <source>
        <dbReference type="PROSITE" id="PS50893"/>
    </source>
</evidence>
<dbReference type="PROSITE" id="PS50990">
    <property type="entry name" value="PEPTIDASE_C39"/>
    <property type="match status" value="1"/>
</dbReference>
<keyword evidence="6" id="KW-0813">Transport</keyword>
<dbReference type="SUPFAM" id="SSF90123">
    <property type="entry name" value="ABC transporter transmembrane region"/>
    <property type="match status" value="1"/>
</dbReference>
<dbReference type="AlphaFoldDB" id="A0A3E1RC47"/>
<dbReference type="InterPro" id="IPR003439">
    <property type="entry name" value="ABC_transporter-like_ATP-bd"/>
</dbReference>
<dbReference type="InterPro" id="IPR027417">
    <property type="entry name" value="P-loop_NTPase"/>
</dbReference>
<keyword evidence="7 10" id="KW-1133">Transmembrane helix</keyword>
<dbReference type="RefSeq" id="WP_117177249.1">
    <property type="nucleotide sequence ID" value="NZ_QFZK01000006.1"/>
</dbReference>
<dbReference type="SUPFAM" id="SSF52540">
    <property type="entry name" value="P-loop containing nucleoside triphosphate hydrolases"/>
    <property type="match status" value="1"/>
</dbReference>
<dbReference type="PROSITE" id="PS50929">
    <property type="entry name" value="ABC_TM1F"/>
    <property type="match status" value="1"/>
</dbReference>
<gene>
    <name evidence="14" type="ORF">DIC66_11385</name>
</gene>
<keyword evidence="4" id="KW-0547">Nucleotide-binding</keyword>
<feature type="domain" description="ABC transporter" evidence="11">
    <location>
        <begin position="642"/>
        <end position="878"/>
    </location>
</feature>
<evidence type="ECO:0000256" key="6">
    <source>
        <dbReference type="ARBA" id="ARBA00022927"/>
    </source>
</evidence>
<comment type="subcellular location">
    <subcellularLocation>
        <location evidence="1">Cell membrane</location>
        <topology evidence="1">Multi-pass membrane protein</topology>
    </subcellularLocation>
</comment>
<dbReference type="Proteomes" id="UP000260665">
    <property type="component" value="Unassembled WGS sequence"/>
</dbReference>
<evidence type="ECO:0000313" key="14">
    <source>
        <dbReference type="EMBL" id="RFO96622.1"/>
    </source>
</evidence>
<evidence type="ECO:0000256" key="2">
    <source>
        <dbReference type="ARBA" id="ARBA00022475"/>
    </source>
</evidence>
<accession>A0A3E1RC47</accession>
<dbReference type="GO" id="GO:0006508">
    <property type="term" value="P:proteolysis"/>
    <property type="evidence" value="ECO:0007669"/>
    <property type="project" value="InterPro"/>
</dbReference>
<dbReference type="Gene3D" id="1.20.1560.10">
    <property type="entry name" value="ABC transporter type 1, transmembrane domain"/>
    <property type="match status" value="1"/>
</dbReference>
<evidence type="ECO:0000256" key="5">
    <source>
        <dbReference type="ARBA" id="ARBA00022840"/>
    </source>
</evidence>
<keyword evidence="3 10" id="KW-0812">Transmembrane</keyword>
<evidence type="ECO:0000256" key="10">
    <source>
        <dbReference type="SAM" id="Phobius"/>
    </source>
</evidence>
<dbReference type="GO" id="GO:0008233">
    <property type="term" value="F:peptidase activity"/>
    <property type="evidence" value="ECO:0007669"/>
    <property type="project" value="InterPro"/>
</dbReference>
<dbReference type="Pfam" id="PF03412">
    <property type="entry name" value="Peptidase_C39"/>
    <property type="match status" value="1"/>
</dbReference>
<evidence type="ECO:0000256" key="1">
    <source>
        <dbReference type="ARBA" id="ARBA00004651"/>
    </source>
</evidence>
<keyword evidence="6" id="KW-0653">Protein transport</keyword>
<evidence type="ECO:0000256" key="4">
    <source>
        <dbReference type="ARBA" id="ARBA00022741"/>
    </source>
</evidence>
<dbReference type="GO" id="GO:0140359">
    <property type="term" value="F:ABC-type transporter activity"/>
    <property type="evidence" value="ECO:0007669"/>
    <property type="project" value="InterPro"/>
</dbReference>